<dbReference type="RefSeq" id="WP_359875401.1">
    <property type="nucleotide sequence ID" value="NZ_JBEYHT010000012.1"/>
</dbReference>
<evidence type="ECO:0000313" key="3">
    <source>
        <dbReference type="Proteomes" id="UP000217676"/>
    </source>
</evidence>
<dbReference type="Proteomes" id="UP000217676">
    <property type="component" value="Chromosome"/>
</dbReference>
<dbReference type="KEGG" id="slau:SLA_2341"/>
<protein>
    <submittedName>
        <fullName evidence="2">Uncharacterized protein</fullName>
    </submittedName>
</protein>
<dbReference type="EMBL" id="AP017424">
    <property type="protein sequence ID" value="BAU83269.1"/>
    <property type="molecule type" value="Genomic_DNA"/>
</dbReference>
<evidence type="ECO:0000256" key="1">
    <source>
        <dbReference type="SAM" id="MobiDB-lite"/>
    </source>
</evidence>
<accession>A0A160NWZ1</accession>
<feature type="region of interest" description="Disordered" evidence="1">
    <location>
        <begin position="1"/>
        <end position="26"/>
    </location>
</feature>
<dbReference type="AlphaFoldDB" id="A0A160NWZ1"/>
<feature type="compositionally biased region" description="Basic and acidic residues" evidence="1">
    <location>
        <begin position="1"/>
        <end position="10"/>
    </location>
</feature>
<keyword evidence="3" id="KW-1185">Reference proteome</keyword>
<gene>
    <name evidence="2" type="ORF">SLA_2341</name>
</gene>
<proteinExistence type="predicted"/>
<organism evidence="2 3">
    <name type="scientific">Streptomyces laurentii</name>
    <dbReference type="NCBI Taxonomy" id="39478"/>
    <lineage>
        <taxon>Bacteria</taxon>
        <taxon>Bacillati</taxon>
        <taxon>Actinomycetota</taxon>
        <taxon>Actinomycetes</taxon>
        <taxon>Kitasatosporales</taxon>
        <taxon>Streptomycetaceae</taxon>
        <taxon>Streptomyces</taxon>
    </lineage>
</organism>
<evidence type="ECO:0000313" key="2">
    <source>
        <dbReference type="EMBL" id="BAU83269.1"/>
    </source>
</evidence>
<feature type="compositionally biased region" description="Pro residues" evidence="1">
    <location>
        <begin position="11"/>
        <end position="20"/>
    </location>
</feature>
<reference evidence="2 3" key="1">
    <citation type="journal article" date="2016" name="Genome Announc.">
        <title>Complete Genome Sequence of Thiostrepton-Producing Streptomyces laurentii ATCC 31255.</title>
        <authorList>
            <person name="Doi K."/>
            <person name="Fujino Y."/>
            <person name="Nagayoshi Y."/>
            <person name="Ohshima T."/>
            <person name="Ogata S."/>
        </authorList>
    </citation>
    <scope>NUCLEOTIDE SEQUENCE [LARGE SCALE GENOMIC DNA]</scope>
    <source>
        <strain evidence="2 3">ATCC 31255</strain>
    </source>
</reference>
<sequence length="90" mass="9828">MSDKKAHLDPHAPPSRPRPLPATGSFVVDTGQRPSRIGMVTALDDHGVLYLRPPGGGTEWNPEPEDLRQPTEAEWDLIRTLTSPVRPSGP</sequence>
<name>A0A160NWZ1_STRLU</name>